<evidence type="ECO:0000313" key="2">
    <source>
        <dbReference type="EMBL" id="SZX61280.1"/>
    </source>
</evidence>
<evidence type="ECO:0000313" key="3">
    <source>
        <dbReference type="Proteomes" id="UP000256970"/>
    </source>
</evidence>
<name>A0A383V8J0_TETOB</name>
<reference evidence="2 3" key="1">
    <citation type="submission" date="2016-10" db="EMBL/GenBank/DDBJ databases">
        <authorList>
            <person name="Cai Z."/>
        </authorList>
    </citation>
    <scope>NUCLEOTIDE SEQUENCE [LARGE SCALE GENOMIC DNA]</scope>
</reference>
<dbReference type="EMBL" id="FNXT01000133">
    <property type="protein sequence ID" value="SZX61280.1"/>
    <property type="molecule type" value="Genomic_DNA"/>
</dbReference>
<dbReference type="Proteomes" id="UP000256970">
    <property type="component" value="Unassembled WGS sequence"/>
</dbReference>
<feature type="compositionally biased region" description="Low complexity" evidence="1">
    <location>
        <begin position="114"/>
        <end position="129"/>
    </location>
</feature>
<feature type="region of interest" description="Disordered" evidence="1">
    <location>
        <begin position="107"/>
        <end position="129"/>
    </location>
</feature>
<protein>
    <submittedName>
        <fullName evidence="2">Uncharacterized protein</fullName>
    </submittedName>
</protein>
<dbReference type="AlphaFoldDB" id="A0A383V8J0"/>
<gene>
    <name evidence="2" type="ORF">BQ4739_LOCUS1792</name>
</gene>
<keyword evidence="3" id="KW-1185">Reference proteome</keyword>
<accession>A0A383V8J0</accession>
<sequence length="274" mass="30440">MGCDDDTRIAELRSDIIPRKDAAVQQILSQWQQQEQQQQQQDTSQNLLELLTYMQQELAALQQELCSLEARKLQEQQQDEAADAVTAQGQPKGEQQPAVIHLQILHRRHRHSKPISSPDGSSSSSIKTIETSSSQLDLARLEEQHAVKILKLLTTHDCEVPGEDQYEEAVMQLLTLEPGGHVWLIAQSTAASAVKAAAVSSACFLLQVEAALIALAVIKQQLRNVALTRGLRLVANNWARLGGWGVRLLWGQKPPLLMQPLLELGSMAQREMEQ</sequence>
<organism evidence="2 3">
    <name type="scientific">Tetradesmus obliquus</name>
    <name type="common">Green alga</name>
    <name type="synonym">Acutodesmus obliquus</name>
    <dbReference type="NCBI Taxonomy" id="3088"/>
    <lineage>
        <taxon>Eukaryota</taxon>
        <taxon>Viridiplantae</taxon>
        <taxon>Chlorophyta</taxon>
        <taxon>core chlorophytes</taxon>
        <taxon>Chlorophyceae</taxon>
        <taxon>CS clade</taxon>
        <taxon>Sphaeropleales</taxon>
        <taxon>Scenedesmaceae</taxon>
        <taxon>Tetradesmus</taxon>
    </lineage>
</organism>
<evidence type="ECO:0000256" key="1">
    <source>
        <dbReference type="SAM" id="MobiDB-lite"/>
    </source>
</evidence>
<proteinExistence type="predicted"/>